<feature type="transmembrane region" description="Helical" evidence="1">
    <location>
        <begin position="106"/>
        <end position="132"/>
    </location>
</feature>
<dbReference type="AlphaFoldDB" id="A0A0F7JMK5"/>
<evidence type="ECO:0000256" key="1">
    <source>
        <dbReference type="SAM" id="Phobius"/>
    </source>
</evidence>
<keyword evidence="1" id="KW-0812">Transmembrane</keyword>
<dbReference type="Pfam" id="PF07853">
    <property type="entry name" value="DUF1648"/>
    <property type="match status" value="1"/>
</dbReference>
<dbReference type="Proteomes" id="UP001185331">
    <property type="component" value="Unassembled WGS sequence"/>
</dbReference>
<accession>A0A0F7JMK5</accession>
<evidence type="ECO:0000313" key="5">
    <source>
        <dbReference type="Proteomes" id="UP000034024"/>
    </source>
</evidence>
<evidence type="ECO:0000313" key="3">
    <source>
        <dbReference type="EMBL" id="AKH16584.1"/>
    </source>
</evidence>
<dbReference type="Pfam" id="PF13630">
    <property type="entry name" value="SdpI"/>
    <property type="match status" value="1"/>
</dbReference>
<dbReference type="Proteomes" id="UP000034024">
    <property type="component" value="Chromosome"/>
</dbReference>
<dbReference type="PANTHER" id="PTHR37810">
    <property type="entry name" value="IMMUNITY PROTEIN SDPI"/>
    <property type="match status" value="1"/>
</dbReference>
<dbReference type="PANTHER" id="PTHR37810:SF5">
    <property type="entry name" value="IMMUNITY PROTEIN SDPI"/>
    <property type="match status" value="1"/>
</dbReference>
<keyword evidence="5" id="KW-1185">Reference proteome</keyword>
<feature type="transmembrane region" description="Helical" evidence="1">
    <location>
        <begin position="77"/>
        <end position="100"/>
    </location>
</feature>
<organism evidence="3 5">
    <name type="scientific">Deinococcus soli</name>
    <name type="common">ex Cha et al. 2016</name>
    <dbReference type="NCBI Taxonomy" id="1309411"/>
    <lineage>
        <taxon>Bacteria</taxon>
        <taxon>Thermotogati</taxon>
        <taxon>Deinococcota</taxon>
        <taxon>Deinococci</taxon>
        <taxon>Deinococcales</taxon>
        <taxon>Deinococcaceae</taxon>
        <taxon>Deinococcus</taxon>
    </lineage>
</organism>
<dbReference type="InterPro" id="IPR026272">
    <property type="entry name" value="SdpI"/>
</dbReference>
<dbReference type="KEGG" id="dch:SY84_05410"/>
<dbReference type="PIRSF" id="PIRSF038959">
    <property type="entry name" value="SdpI"/>
    <property type="match status" value="1"/>
</dbReference>
<dbReference type="GO" id="GO:0009636">
    <property type="term" value="P:response to toxic substance"/>
    <property type="evidence" value="ECO:0007669"/>
    <property type="project" value="TreeGrafter"/>
</dbReference>
<sequence>MRPWLALLPFPLTFALAAWSLPQQPARLPTHWGVDGQPDAWGSAAQALFQLPALLLPAALLLLYLGRVPSQRRNAPLLQLVALGLGLLALTQTAALAFAWDSNRALLVGLGLLFTLIGNVMGRAHPSAFVGLRTPWVFLSRRAWHASQRRSGVWFVGLGVGLLLAALLVPTAWLTPWVAPYALLAAVAIMLGVLTYASYRDWKTDPEPQPVQL</sequence>
<dbReference type="OrthoDB" id="69861at2"/>
<evidence type="ECO:0000313" key="4">
    <source>
        <dbReference type="EMBL" id="MDR6217073.1"/>
    </source>
</evidence>
<name>A0A0F7JMK5_9DEIO</name>
<dbReference type="EMBL" id="CP011389">
    <property type="protein sequence ID" value="AKH16584.1"/>
    <property type="molecule type" value="Genomic_DNA"/>
</dbReference>
<feature type="transmembrane region" description="Helical" evidence="1">
    <location>
        <begin position="44"/>
        <end position="65"/>
    </location>
</feature>
<keyword evidence="1" id="KW-1133">Transmembrane helix</keyword>
<proteinExistence type="predicted"/>
<feature type="domain" description="DUF1648" evidence="2">
    <location>
        <begin position="12"/>
        <end position="55"/>
    </location>
</feature>
<gene>
    <name evidence="4" type="ORF">J2Y00_000622</name>
    <name evidence="3" type="ORF">SY84_05410</name>
</gene>
<dbReference type="InterPro" id="IPR012867">
    <property type="entry name" value="DUF1648"/>
</dbReference>
<dbReference type="RefSeq" id="WP_046843159.1">
    <property type="nucleotide sequence ID" value="NZ_BMHJ01000003.1"/>
</dbReference>
<feature type="transmembrane region" description="Helical" evidence="1">
    <location>
        <begin position="179"/>
        <end position="199"/>
    </location>
</feature>
<dbReference type="EMBL" id="JAVDQK010000001">
    <property type="protein sequence ID" value="MDR6217073.1"/>
    <property type="molecule type" value="Genomic_DNA"/>
</dbReference>
<dbReference type="InterPro" id="IPR025962">
    <property type="entry name" value="SdpI/YhfL"/>
</dbReference>
<reference evidence="3 5" key="1">
    <citation type="submission" date="2015-01" db="EMBL/GenBank/DDBJ databases">
        <title>Deinococcus soli/N5/whole genome sequencing.</title>
        <authorList>
            <person name="Kim M.K."/>
            <person name="Srinivasan S."/>
            <person name="Lee J.-J."/>
        </authorList>
    </citation>
    <scope>NUCLEOTIDE SEQUENCE [LARGE SCALE GENOMIC DNA]</scope>
    <source>
        <strain evidence="3 5">N5</strain>
    </source>
</reference>
<protein>
    <submittedName>
        <fullName evidence="4">Membrane protein</fullName>
    </submittedName>
</protein>
<reference evidence="4" key="2">
    <citation type="submission" date="2023-07" db="EMBL/GenBank/DDBJ databases">
        <title>Sorghum-associated microbial communities from plants grown in Nebraska, USA.</title>
        <authorList>
            <person name="Schachtman D."/>
        </authorList>
    </citation>
    <scope>NUCLEOTIDE SEQUENCE</scope>
    <source>
        <strain evidence="4">BE330</strain>
    </source>
</reference>
<dbReference type="PATRIC" id="fig|1309411.5.peg.1109"/>
<keyword evidence="1" id="KW-0472">Membrane</keyword>
<feature type="transmembrane region" description="Helical" evidence="1">
    <location>
        <begin position="153"/>
        <end position="173"/>
    </location>
</feature>
<evidence type="ECO:0000259" key="2">
    <source>
        <dbReference type="Pfam" id="PF07853"/>
    </source>
</evidence>